<evidence type="ECO:0000313" key="1">
    <source>
        <dbReference type="EMBL" id="SCY21790.1"/>
    </source>
</evidence>
<reference evidence="2" key="1">
    <citation type="submission" date="2016-10" db="EMBL/GenBank/DDBJ databases">
        <authorList>
            <person name="Varghese N."/>
            <person name="Submissions S."/>
        </authorList>
    </citation>
    <scope>NUCLEOTIDE SEQUENCE [LARGE SCALE GENOMIC DNA]</scope>
    <source>
        <strain evidence="2">CGMCC 1.7666</strain>
    </source>
</reference>
<dbReference type="OrthoDB" id="7764972at2"/>
<keyword evidence="2" id="KW-1185">Reference proteome</keyword>
<dbReference type="EMBL" id="FMVJ01000003">
    <property type="protein sequence ID" value="SCY21790.1"/>
    <property type="molecule type" value="Genomic_DNA"/>
</dbReference>
<protein>
    <submittedName>
        <fullName evidence="1">Uncharacterized protein</fullName>
    </submittedName>
</protein>
<dbReference type="RefSeq" id="WP_091130668.1">
    <property type="nucleotide sequence ID" value="NZ_FMVJ01000003.1"/>
</dbReference>
<proteinExistence type="predicted"/>
<dbReference type="Proteomes" id="UP000199569">
    <property type="component" value="Unassembled WGS sequence"/>
</dbReference>
<sequence length="206" mass="23098">MDLTLSKELVRIPDLRHQVQSLHRFRSSFNRGIDLVAQHMSVAVEVDESISTLAFLNWAEKLAQAKQFNPQNSADFCTFTCGLLLAELIRTAPIRIPDEPDRPNAGGLPGETLAIAAFWPEGFLLTSYCASLLDAILQQDFRTSLSLAPAATEIRTWWSFRENTADDPSAAIGFFDLFVGKEPHWQHLGWASLRDTVKDEMQPVLQ</sequence>
<accession>A0A1G5E4Z0</accession>
<dbReference type="AlphaFoldDB" id="A0A1G5E4Z0"/>
<gene>
    <name evidence="1" type="ORF">SAMN02927923_00876</name>
</gene>
<organism evidence="1 2">
    <name type="scientific">Microvirga guangxiensis</name>
    <dbReference type="NCBI Taxonomy" id="549386"/>
    <lineage>
        <taxon>Bacteria</taxon>
        <taxon>Pseudomonadati</taxon>
        <taxon>Pseudomonadota</taxon>
        <taxon>Alphaproteobacteria</taxon>
        <taxon>Hyphomicrobiales</taxon>
        <taxon>Methylobacteriaceae</taxon>
        <taxon>Microvirga</taxon>
    </lineage>
</organism>
<name>A0A1G5E4Z0_9HYPH</name>
<evidence type="ECO:0000313" key="2">
    <source>
        <dbReference type="Proteomes" id="UP000199569"/>
    </source>
</evidence>
<dbReference type="STRING" id="549386.SAMN02927923_00876"/>